<comment type="caution">
    <text evidence="2">The sequence shown here is derived from an EMBL/GenBank/DDBJ whole genome shotgun (WGS) entry which is preliminary data.</text>
</comment>
<proteinExistence type="predicted"/>
<evidence type="ECO:0000313" key="3">
    <source>
        <dbReference type="Proteomes" id="UP001596445"/>
    </source>
</evidence>
<organism evidence="2 3">
    <name type="scientific">Halovenus salina</name>
    <dbReference type="NCBI Taxonomy" id="1510225"/>
    <lineage>
        <taxon>Archaea</taxon>
        <taxon>Methanobacteriati</taxon>
        <taxon>Methanobacteriota</taxon>
        <taxon>Stenosarchaea group</taxon>
        <taxon>Halobacteria</taxon>
        <taxon>Halobacteriales</taxon>
        <taxon>Haloarculaceae</taxon>
        <taxon>Halovenus</taxon>
    </lineage>
</organism>
<gene>
    <name evidence="2" type="ORF">ACFQQG_16980</name>
</gene>
<protein>
    <recommendedName>
        <fullName evidence="1">DUF7981 domain-containing protein</fullName>
    </recommendedName>
</protein>
<dbReference type="AlphaFoldDB" id="A0ABD5W1Z1"/>
<name>A0ABD5W1Z1_9EURY</name>
<sequence>MGAVATLSFLVLLQAYHLLGNDFVGIGPMAAAAVGVFVASSLTTHRLAPQLAPRNERP</sequence>
<keyword evidence="3" id="KW-1185">Reference proteome</keyword>
<dbReference type="Pfam" id="PF25938">
    <property type="entry name" value="DUF7981"/>
    <property type="match status" value="1"/>
</dbReference>
<dbReference type="InterPro" id="IPR058287">
    <property type="entry name" value="DUF7981"/>
</dbReference>
<evidence type="ECO:0000259" key="1">
    <source>
        <dbReference type="Pfam" id="PF25938"/>
    </source>
</evidence>
<reference evidence="2 3" key="1">
    <citation type="journal article" date="2019" name="Int. J. Syst. Evol. Microbiol.">
        <title>The Global Catalogue of Microorganisms (GCM) 10K type strain sequencing project: providing services to taxonomists for standard genome sequencing and annotation.</title>
        <authorList>
            <consortium name="The Broad Institute Genomics Platform"/>
            <consortium name="The Broad Institute Genome Sequencing Center for Infectious Disease"/>
            <person name="Wu L."/>
            <person name="Ma J."/>
        </authorList>
    </citation>
    <scope>NUCLEOTIDE SEQUENCE [LARGE SCALE GENOMIC DNA]</scope>
    <source>
        <strain evidence="2 3">JCM 30072</strain>
    </source>
</reference>
<evidence type="ECO:0000313" key="2">
    <source>
        <dbReference type="EMBL" id="MFC7059566.1"/>
    </source>
</evidence>
<dbReference type="RefSeq" id="WP_382186525.1">
    <property type="nucleotide sequence ID" value="NZ_JBHSZI010000001.1"/>
</dbReference>
<dbReference type="Proteomes" id="UP001596445">
    <property type="component" value="Unassembled WGS sequence"/>
</dbReference>
<dbReference type="EMBL" id="JBHSZI010000001">
    <property type="protein sequence ID" value="MFC7059566.1"/>
    <property type="molecule type" value="Genomic_DNA"/>
</dbReference>
<accession>A0ABD5W1Z1</accession>
<feature type="domain" description="DUF7981" evidence="1">
    <location>
        <begin position="2"/>
        <end position="52"/>
    </location>
</feature>